<evidence type="ECO:0000313" key="1">
    <source>
        <dbReference type="EMBL" id="CAD8069654.1"/>
    </source>
</evidence>
<reference evidence="1" key="1">
    <citation type="submission" date="2021-01" db="EMBL/GenBank/DDBJ databases">
        <authorList>
            <consortium name="Genoscope - CEA"/>
            <person name="William W."/>
        </authorList>
    </citation>
    <scope>NUCLEOTIDE SEQUENCE</scope>
</reference>
<sequence length="150" mass="18184">MNIYKLRSLIYVFDQEQWFKSIQQLLITKNTNQQYLDVIQQAYFQNINKIEEQYITQLLRLLLQDNEKFLSLRFSRIIHHYILKNANKLEGLEEIIVNSQQLAIKKAMQQDNLMEILESLQFRIAHMKSIPKQISRVYFEENIKIYNENN</sequence>
<name>A0A8S1M3L1_PARPR</name>
<dbReference type="Proteomes" id="UP000688137">
    <property type="component" value="Unassembled WGS sequence"/>
</dbReference>
<gene>
    <name evidence="1" type="ORF">PPRIM_AZ9-3.1.T0440134</name>
</gene>
<comment type="caution">
    <text evidence="1">The sequence shown here is derived from an EMBL/GenBank/DDBJ whole genome shotgun (WGS) entry which is preliminary data.</text>
</comment>
<dbReference type="OMA" id="RIIHHYI"/>
<evidence type="ECO:0000313" key="2">
    <source>
        <dbReference type="Proteomes" id="UP000688137"/>
    </source>
</evidence>
<accession>A0A8S1M3L1</accession>
<dbReference type="EMBL" id="CAJJDM010000044">
    <property type="protein sequence ID" value="CAD8069654.1"/>
    <property type="molecule type" value="Genomic_DNA"/>
</dbReference>
<proteinExistence type="predicted"/>
<keyword evidence="2" id="KW-1185">Reference proteome</keyword>
<dbReference type="AlphaFoldDB" id="A0A8S1M3L1"/>
<protein>
    <submittedName>
        <fullName evidence="1">Uncharacterized protein</fullName>
    </submittedName>
</protein>
<organism evidence="1 2">
    <name type="scientific">Paramecium primaurelia</name>
    <dbReference type="NCBI Taxonomy" id="5886"/>
    <lineage>
        <taxon>Eukaryota</taxon>
        <taxon>Sar</taxon>
        <taxon>Alveolata</taxon>
        <taxon>Ciliophora</taxon>
        <taxon>Intramacronucleata</taxon>
        <taxon>Oligohymenophorea</taxon>
        <taxon>Peniculida</taxon>
        <taxon>Parameciidae</taxon>
        <taxon>Paramecium</taxon>
    </lineage>
</organism>